<dbReference type="Proteomes" id="UP000663440">
    <property type="component" value="Chromosome"/>
</dbReference>
<accession>A0ABX7QLY9</accession>
<proteinExistence type="predicted"/>
<dbReference type="RefSeq" id="WP_207298507.1">
    <property type="nucleotide sequence ID" value="NZ_CP071448.1"/>
</dbReference>
<feature type="chain" id="PRO_5045659189" evidence="1">
    <location>
        <begin position="18"/>
        <end position="695"/>
    </location>
</feature>
<evidence type="ECO:0000313" key="3">
    <source>
        <dbReference type="Proteomes" id="UP000663440"/>
    </source>
</evidence>
<dbReference type="EMBL" id="CP071448">
    <property type="protein sequence ID" value="QSW91389.1"/>
    <property type="molecule type" value="Genomic_DNA"/>
</dbReference>
<protein>
    <submittedName>
        <fullName evidence="2">Uncharacterized protein</fullName>
    </submittedName>
</protein>
<organism evidence="2 3">
    <name type="scientific">Flavobacterium endoglycinae</name>
    <dbReference type="NCBI Taxonomy" id="2816357"/>
    <lineage>
        <taxon>Bacteria</taxon>
        <taxon>Pseudomonadati</taxon>
        <taxon>Bacteroidota</taxon>
        <taxon>Flavobacteriia</taxon>
        <taxon>Flavobacteriales</taxon>
        <taxon>Flavobacteriaceae</taxon>
        <taxon>Flavobacterium</taxon>
    </lineage>
</organism>
<reference evidence="2 3" key="1">
    <citation type="submission" date="2021-03" db="EMBL/GenBank/DDBJ databases">
        <title>Flavobacterium kribbensis sp. nov, an endophytic bacteria, isolated from soybean.</title>
        <authorList>
            <person name="Lee J."/>
            <person name="Seo J."/>
        </authorList>
    </citation>
    <scope>NUCLEOTIDE SEQUENCE [LARGE SCALE GENOMIC DNA]</scope>
    <source>
        <strain evidence="2 3">BB8</strain>
    </source>
</reference>
<evidence type="ECO:0000313" key="2">
    <source>
        <dbReference type="EMBL" id="QSW91389.1"/>
    </source>
</evidence>
<keyword evidence="3" id="KW-1185">Reference proteome</keyword>
<name>A0ABX7QLY9_9FLAO</name>
<keyword evidence="1" id="KW-0732">Signal</keyword>
<sequence length="695" mass="73072">MKKITLLLLISSGFMMAQTKPVVTKFGEIVNINPYVNNGLTATNGYIQLGGSLTQPSVLTTTSAFTLAILGLQDGSSSDNILVNDPTTGVLKKTTTASLIANAWRITGNAGISATTNFLGTTDANPIVFKTNGVERMRMLSTGFIGIGTATPTTALEVTAAADPLKLNGLQTGNTATDKIILADNTGVLKTTLTPDALIAPTWKITGNSGTTAGTNFLGTIDNKDLVFKTNSAERIRVNGANSFTGIGLTTNPTYGTTPKYMLDVVDDIHIISGRMNYTSGRFILENQQVDWGGNQGSGMYMLDGQDNGSRREWFFGKPYLPMGSGGLNSFVLKSMQTDALNYQLAQDGTGTSHMYIDGKNNRIGIGTINPATALEITSAANPLKLNGLQAGGASDNIVVADNTGILKTIPRNSVADNLGNHTATMNLNMNNNDINNAKTIYLKSDLQFADKTTSNLNTITLNKNNGIFNITNSNGTTPLSIDETTSKTTITAAQITKGTDGTGVAADQVATALDASGNVIWKSLNQIKGAMVPQFILRSTGTSAYNSDVYSDIPGLSNYDYIPTASGTLILDASLYSIITGGTYAGPGPIMAKTWMVLYINGVSPGGNNSPFAIATNIAPGNPTDYANGGKEWATSSKIYVVIPVTKGTKYTISIRARTVERLKGATTFGTYAGTYNNSGYGVSSSLVGTLVIN</sequence>
<gene>
    <name evidence="2" type="ORF">J0383_11430</name>
</gene>
<feature type="signal peptide" evidence="1">
    <location>
        <begin position="1"/>
        <end position="17"/>
    </location>
</feature>
<evidence type="ECO:0000256" key="1">
    <source>
        <dbReference type="SAM" id="SignalP"/>
    </source>
</evidence>